<dbReference type="Proteomes" id="UP001152523">
    <property type="component" value="Unassembled WGS sequence"/>
</dbReference>
<proteinExistence type="predicted"/>
<evidence type="ECO:0008006" key="3">
    <source>
        <dbReference type="Google" id="ProtNLM"/>
    </source>
</evidence>
<comment type="caution">
    <text evidence="1">The sequence shown here is derived from an EMBL/GenBank/DDBJ whole genome shotgun (WGS) entry which is preliminary data.</text>
</comment>
<accession>A0AAV0F207</accession>
<dbReference type="PANTHER" id="PTHR10775:SF179">
    <property type="entry name" value="TRANSPOSON, EN_SPM-LIKE, TRANSPOSASE-ASSOCIATED DOMAIN PROTEIN"/>
    <property type="match status" value="1"/>
</dbReference>
<dbReference type="AlphaFoldDB" id="A0AAV0F207"/>
<evidence type="ECO:0000313" key="2">
    <source>
        <dbReference type="Proteomes" id="UP001152523"/>
    </source>
</evidence>
<name>A0AAV0F207_9ASTE</name>
<keyword evidence="2" id="KW-1185">Reference proteome</keyword>
<dbReference type="PANTHER" id="PTHR10775">
    <property type="entry name" value="OS08G0208400 PROTEIN"/>
    <property type="match status" value="1"/>
</dbReference>
<reference evidence="1" key="1">
    <citation type="submission" date="2022-07" db="EMBL/GenBank/DDBJ databases">
        <authorList>
            <person name="Macas J."/>
            <person name="Novak P."/>
            <person name="Neumann P."/>
        </authorList>
    </citation>
    <scope>NUCLEOTIDE SEQUENCE</scope>
</reference>
<dbReference type="EMBL" id="CAMAPF010000956">
    <property type="protein sequence ID" value="CAH9129540.1"/>
    <property type="molecule type" value="Genomic_DNA"/>
</dbReference>
<protein>
    <recommendedName>
        <fullName evidence="3">Transposase</fullName>
    </recommendedName>
</protein>
<sequence>MDDFLKDVHDNFEQQPKSYESMVDAARIPLYSTSSFTKLSAVLKLFHLKAKHGWSNVSFTELLTLIQEMLPEGNTLPDTTYKARKLLCPMGAEWEKFHACPNDCVLYRNEYQNLDECPTCHLSRYKAKRSTNSASDTESSKIPAKILWYLPIIPRFKRLFMNAKDSKHLVWHSQGRKKDEYLRHVSDSPQWRQIDLK</sequence>
<organism evidence="1 2">
    <name type="scientific">Cuscuta epithymum</name>
    <dbReference type="NCBI Taxonomy" id="186058"/>
    <lineage>
        <taxon>Eukaryota</taxon>
        <taxon>Viridiplantae</taxon>
        <taxon>Streptophyta</taxon>
        <taxon>Embryophyta</taxon>
        <taxon>Tracheophyta</taxon>
        <taxon>Spermatophyta</taxon>
        <taxon>Magnoliopsida</taxon>
        <taxon>eudicotyledons</taxon>
        <taxon>Gunneridae</taxon>
        <taxon>Pentapetalae</taxon>
        <taxon>asterids</taxon>
        <taxon>lamiids</taxon>
        <taxon>Solanales</taxon>
        <taxon>Convolvulaceae</taxon>
        <taxon>Cuscuteae</taxon>
        <taxon>Cuscuta</taxon>
        <taxon>Cuscuta subgen. Cuscuta</taxon>
    </lineage>
</organism>
<evidence type="ECO:0000313" key="1">
    <source>
        <dbReference type="EMBL" id="CAH9129540.1"/>
    </source>
</evidence>
<gene>
    <name evidence="1" type="ORF">CEPIT_LOCUS29932</name>
</gene>